<feature type="transmembrane region" description="Helical" evidence="1">
    <location>
        <begin position="24"/>
        <end position="41"/>
    </location>
</feature>
<keyword evidence="1" id="KW-0812">Transmembrane</keyword>
<evidence type="ECO:0000313" key="2">
    <source>
        <dbReference type="EMBL" id="JAH88522.1"/>
    </source>
</evidence>
<protein>
    <submittedName>
        <fullName evidence="2">Uncharacterized protein</fullName>
    </submittedName>
</protein>
<sequence length="86" mass="9802">MCFKNMIMIQLNSLKKKKKGNESGTFYFCIHYQVCFVFPTLSMKLLNLLKLTVWTNSMCGVFAVVSVEGSTLMMAIYCPFAKPNLD</sequence>
<dbReference type="EMBL" id="GBXM01020055">
    <property type="protein sequence ID" value="JAH88522.1"/>
    <property type="molecule type" value="Transcribed_RNA"/>
</dbReference>
<keyword evidence="1" id="KW-1133">Transmembrane helix</keyword>
<dbReference type="AlphaFoldDB" id="A0A0E9WDU9"/>
<feature type="transmembrane region" description="Helical" evidence="1">
    <location>
        <begin position="61"/>
        <end position="80"/>
    </location>
</feature>
<keyword evidence="1" id="KW-0472">Membrane</keyword>
<accession>A0A0E9WDU9</accession>
<reference evidence="2" key="1">
    <citation type="submission" date="2014-11" db="EMBL/GenBank/DDBJ databases">
        <authorList>
            <person name="Amaro Gonzalez C."/>
        </authorList>
    </citation>
    <scope>NUCLEOTIDE SEQUENCE</scope>
</reference>
<reference evidence="2" key="2">
    <citation type="journal article" date="2015" name="Fish Shellfish Immunol.">
        <title>Early steps in the European eel (Anguilla anguilla)-Vibrio vulnificus interaction in the gills: Role of the RtxA13 toxin.</title>
        <authorList>
            <person name="Callol A."/>
            <person name="Pajuelo D."/>
            <person name="Ebbesson L."/>
            <person name="Teles M."/>
            <person name="MacKenzie S."/>
            <person name="Amaro C."/>
        </authorList>
    </citation>
    <scope>NUCLEOTIDE SEQUENCE</scope>
</reference>
<proteinExistence type="predicted"/>
<evidence type="ECO:0000256" key="1">
    <source>
        <dbReference type="SAM" id="Phobius"/>
    </source>
</evidence>
<organism evidence="2">
    <name type="scientific">Anguilla anguilla</name>
    <name type="common">European freshwater eel</name>
    <name type="synonym">Muraena anguilla</name>
    <dbReference type="NCBI Taxonomy" id="7936"/>
    <lineage>
        <taxon>Eukaryota</taxon>
        <taxon>Metazoa</taxon>
        <taxon>Chordata</taxon>
        <taxon>Craniata</taxon>
        <taxon>Vertebrata</taxon>
        <taxon>Euteleostomi</taxon>
        <taxon>Actinopterygii</taxon>
        <taxon>Neopterygii</taxon>
        <taxon>Teleostei</taxon>
        <taxon>Anguilliformes</taxon>
        <taxon>Anguillidae</taxon>
        <taxon>Anguilla</taxon>
    </lineage>
</organism>
<name>A0A0E9WDU9_ANGAN</name>